<evidence type="ECO:0000256" key="5">
    <source>
        <dbReference type="SAM" id="MobiDB-lite"/>
    </source>
</evidence>
<dbReference type="SMART" id="SM00060">
    <property type="entry name" value="FN3"/>
    <property type="match status" value="2"/>
</dbReference>
<feature type="domain" description="Fibronectin type-III" evidence="6">
    <location>
        <begin position="48"/>
        <end position="136"/>
    </location>
</feature>
<dbReference type="InterPro" id="IPR012291">
    <property type="entry name" value="CBM2_carb-bd_dom_sf"/>
</dbReference>
<dbReference type="InterPro" id="IPR008965">
    <property type="entry name" value="CBM2/CBM3_carb-bd_dom_sf"/>
</dbReference>
<dbReference type="PROSITE" id="PS51173">
    <property type="entry name" value="CBM2"/>
    <property type="match status" value="1"/>
</dbReference>
<keyword evidence="3" id="KW-0326">Glycosidase</keyword>
<proteinExistence type="predicted"/>
<dbReference type="SMART" id="SM00637">
    <property type="entry name" value="CBD_II"/>
    <property type="match status" value="1"/>
</dbReference>
<dbReference type="SUPFAM" id="SSF49265">
    <property type="entry name" value="Fibronectin type III"/>
    <property type="match status" value="1"/>
</dbReference>
<evidence type="ECO:0000313" key="8">
    <source>
        <dbReference type="EMBL" id="MFC6018827.1"/>
    </source>
</evidence>
<dbReference type="Proteomes" id="UP001596203">
    <property type="component" value="Unassembled WGS sequence"/>
</dbReference>
<keyword evidence="4" id="KW-0624">Polysaccharide degradation</keyword>
<evidence type="ECO:0000256" key="2">
    <source>
        <dbReference type="ARBA" id="ARBA00023277"/>
    </source>
</evidence>
<dbReference type="PANTHER" id="PTHR46708">
    <property type="entry name" value="TENASCIN"/>
    <property type="match status" value="1"/>
</dbReference>
<evidence type="ECO:0000313" key="9">
    <source>
        <dbReference type="Proteomes" id="UP001596203"/>
    </source>
</evidence>
<organism evidence="8 9">
    <name type="scientific">Plantactinospora solaniradicis</name>
    <dbReference type="NCBI Taxonomy" id="1723736"/>
    <lineage>
        <taxon>Bacteria</taxon>
        <taxon>Bacillati</taxon>
        <taxon>Actinomycetota</taxon>
        <taxon>Actinomycetes</taxon>
        <taxon>Micromonosporales</taxon>
        <taxon>Micromonosporaceae</taxon>
        <taxon>Plantactinospora</taxon>
    </lineage>
</organism>
<evidence type="ECO:0000256" key="3">
    <source>
        <dbReference type="ARBA" id="ARBA00023295"/>
    </source>
</evidence>
<dbReference type="CDD" id="cd00063">
    <property type="entry name" value="FN3"/>
    <property type="match status" value="2"/>
</dbReference>
<protein>
    <submittedName>
        <fullName evidence="8">Fibronectin type III domain-containing protein</fullName>
    </submittedName>
</protein>
<dbReference type="InterPro" id="IPR050991">
    <property type="entry name" value="ECM_Regulatory_Proteins"/>
</dbReference>
<dbReference type="InterPro" id="IPR001919">
    <property type="entry name" value="CBD2"/>
</dbReference>
<comment type="caution">
    <text evidence="8">The sequence shown here is derived from an EMBL/GenBank/DDBJ whole genome shotgun (WGS) entry which is preliminary data.</text>
</comment>
<sequence length="345" mass="36830">MRDRPSRTALSGARRIHSVLVIVLAVVLAATSAAPAYGAAEDTEPPSVPGPIAIAEITETSVVLTWAASTDNVGVVQYAVSYLYLDMGGSAATSTNSIRLDNFRPSGSYTFRVTAVDAAGNRSQSPPTLLVTMPPGDDQPPTTPGRPVASEITDRTVKLSWVHSVENIQLDIYQIFRVTDAGNTFVRDVNQIPRGPNETVIGGLTPSTTYTFVVRARDEADNYSAFSEPVTVTTLPATEPDPICTVRYRVGGQWPGGAQVELVIVNHATTAIDGWTLTWSFPAEQRLHALRGAVLIGRGDGTITVQNARNNATIRPGGTTTVGYFASRSGTPTDFWLNSRRCQAG</sequence>
<evidence type="ECO:0000256" key="4">
    <source>
        <dbReference type="ARBA" id="ARBA00023326"/>
    </source>
</evidence>
<name>A0ABW1KAI6_9ACTN</name>
<feature type="region of interest" description="Disordered" evidence="5">
    <location>
        <begin position="120"/>
        <end position="148"/>
    </location>
</feature>
<dbReference type="PANTHER" id="PTHR46708:SF2">
    <property type="entry name" value="FIBRONECTIN TYPE-III DOMAIN-CONTAINING PROTEIN"/>
    <property type="match status" value="1"/>
</dbReference>
<dbReference type="Pfam" id="PF00553">
    <property type="entry name" value="CBM_2"/>
    <property type="match status" value="1"/>
</dbReference>
<dbReference type="EMBL" id="JBHSPR010000018">
    <property type="protein sequence ID" value="MFC6018827.1"/>
    <property type="molecule type" value="Genomic_DNA"/>
</dbReference>
<dbReference type="InterPro" id="IPR013783">
    <property type="entry name" value="Ig-like_fold"/>
</dbReference>
<keyword evidence="3" id="KW-0378">Hydrolase</keyword>
<reference evidence="9" key="1">
    <citation type="journal article" date="2019" name="Int. J. Syst. Evol. Microbiol.">
        <title>The Global Catalogue of Microorganisms (GCM) 10K type strain sequencing project: providing services to taxonomists for standard genome sequencing and annotation.</title>
        <authorList>
            <consortium name="The Broad Institute Genomics Platform"/>
            <consortium name="The Broad Institute Genome Sequencing Center for Infectious Disease"/>
            <person name="Wu L."/>
            <person name="Ma J."/>
        </authorList>
    </citation>
    <scope>NUCLEOTIDE SEQUENCE [LARGE SCALE GENOMIC DNA]</scope>
    <source>
        <strain evidence="9">ZS-35-S2</strain>
    </source>
</reference>
<dbReference type="Gene3D" id="2.60.40.290">
    <property type="match status" value="1"/>
</dbReference>
<dbReference type="PROSITE" id="PS50853">
    <property type="entry name" value="FN3"/>
    <property type="match status" value="2"/>
</dbReference>
<feature type="domain" description="CBM2" evidence="7">
    <location>
        <begin position="237"/>
        <end position="345"/>
    </location>
</feature>
<keyword evidence="9" id="KW-1185">Reference proteome</keyword>
<dbReference type="InterPro" id="IPR036116">
    <property type="entry name" value="FN3_sf"/>
</dbReference>
<feature type="domain" description="Fibronectin type-III" evidence="6">
    <location>
        <begin position="143"/>
        <end position="237"/>
    </location>
</feature>
<evidence type="ECO:0000256" key="1">
    <source>
        <dbReference type="ARBA" id="ARBA00022737"/>
    </source>
</evidence>
<dbReference type="InterPro" id="IPR003961">
    <property type="entry name" value="FN3_dom"/>
</dbReference>
<dbReference type="Gene3D" id="2.60.40.10">
    <property type="entry name" value="Immunoglobulins"/>
    <property type="match status" value="2"/>
</dbReference>
<evidence type="ECO:0000259" key="7">
    <source>
        <dbReference type="PROSITE" id="PS51173"/>
    </source>
</evidence>
<dbReference type="SUPFAM" id="SSF49384">
    <property type="entry name" value="Carbohydrate-binding domain"/>
    <property type="match status" value="1"/>
</dbReference>
<keyword evidence="2" id="KW-0119">Carbohydrate metabolism</keyword>
<dbReference type="Pfam" id="PF00041">
    <property type="entry name" value="fn3"/>
    <property type="match status" value="2"/>
</dbReference>
<keyword evidence="1" id="KW-0677">Repeat</keyword>
<evidence type="ECO:0000259" key="6">
    <source>
        <dbReference type="PROSITE" id="PS50853"/>
    </source>
</evidence>
<gene>
    <name evidence="8" type="ORF">ACFP2T_21775</name>
</gene>
<dbReference type="RefSeq" id="WP_377424563.1">
    <property type="nucleotide sequence ID" value="NZ_JBHSPR010000018.1"/>
</dbReference>
<accession>A0ABW1KAI6</accession>